<protein>
    <submittedName>
        <fullName evidence="1">Uncharacterized protein</fullName>
    </submittedName>
</protein>
<proteinExistence type="predicted"/>
<organism evidence="1 2">
    <name type="scientific">Vreelandella aquamarina</name>
    <dbReference type="NCBI Taxonomy" id="77097"/>
    <lineage>
        <taxon>Bacteria</taxon>
        <taxon>Pseudomonadati</taxon>
        <taxon>Pseudomonadota</taxon>
        <taxon>Gammaproteobacteria</taxon>
        <taxon>Oceanospirillales</taxon>
        <taxon>Halomonadaceae</taxon>
        <taxon>Vreelandella</taxon>
    </lineage>
</organism>
<reference evidence="1 2" key="1">
    <citation type="submission" date="2016-10" db="EMBL/GenBank/DDBJ databases">
        <authorList>
            <person name="de Groot N.N."/>
        </authorList>
    </citation>
    <scope>NUCLEOTIDE SEQUENCE [LARGE SCALE GENOMIC DNA]</scope>
    <source>
        <strain evidence="1 2">558</strain>
    </source>
</reference>
<sequence>MVRQAWRAAPIRRYPVRRGGWPDDLGVKVP</sequence>
<feature type="non-terminal residue" evidence="1">
    <location>
        <position position="30"/>
    </location>
</feature>
<dbReference type="EMBL" id="FODB01000105">
    <property type="protein sequence ID" value="SEO47497.1"/>
    <property type="molecule type" value="Genomic_DNA"/>
</dbReference>
<evidence type="ECO:0000313" key="2">
    <source>
        <dbReference type="Proteomes" id="UP000199493"/>
    </source>
</evidence>
<dbReference type="AlphaFoldDB" id="A0A1H8Q0M8"/>
<dbReference type="Proteomes" id="UP000199493">
    <property type="component" value="Unassembled WGS sequence"/>
</dbReference>
<gene>
    <name evidence="1" type="ORF">SAMN04490369_11051</name>
</gene>
<accession>A0A1H8Q0M8</accession>
<evidence type="ECO:0000313" key="1">
    <source>
        <dbReference type="EMBL" id="SEO47497.1"/>
    </source>
</evidence>
<name>A0A1H8Q0M8_9GAMM</name>